<dbReference type="GO" id="GO:0055085">
    <property type="term" value="P:transmembrane transport"/>
    <property type="evidence" value="ECO:0007669"/>
    <property type="project" value="InterPro"/>
</dbReference>
<evidence type="ECO:0000313" key="9">
    <source>
        <dbReference type="EMBL" id="AIQ11782.1"/>
    </source>
</evidence>
<dbReference type="eggNOG" id="COG1175">
    <property type="taxonomic scope" value="Bacteria"/>
</dbReference>
<keyword evidence="6 7" id="KW-0472">Membrane</keyword>
<dbReference type="AlphaFoldDB" id="A0A089HKZ8"/>
<dbReference type="GO" id="GO:0005886">
    <property type="term" value="C:plasma membrane"/>
    <property type="evidence" value="ECO:0007669"/>
    <property type="project" value="UniProtKB-SubCell"/>
</dbReference>
<dbReference type="InterPro" id="IPR051393">
    <property type="entry name" value="ABC_transporter_permease"/>
</dbReference>
<organism evidence="9 10">
    <name type="scientific">Paenibacillus durus</name>
    <name type="common">Paenibacillus azotofixans</name>
    <dbReference type="NCBI Taxonomy" id="44251"/>
    <lineage>
        <taxon>Bacteria</taxon>
        <taxon>Bacillati</taxon>
        <taxon>Bacillota</taxon>
        <taxon>Bacilli</taxon>
        <taxon>Bacillales</taxon>
        <taxon>Paenibacillaceae</taxon>
        <taxon>Paenibacillus</taxon>
    </lineage>
</organism>
<name>A0A089HKZ8_PAEDU</name>
<feature type="transmembrane region" description="Helical" evidence="7">
    <location>
        <begin position="206"/>
        <end position="227"/>
    </location>
</feature>
<dbReference type="RefSeq" id="WP_042205659.1">
    <property type="nucleotide sequence ID" value="NZ_CP009288.1"/>
</dbReference>
<dbReference type="Proteomes" id="UP000029409">
    <property type="component" value="Chromosome"/>
</dbReference>
<dbReference type="OrthoDB" id="152280at2"/>
<keyword evidence="3" id="KW-1003">Cell membrane</keyword>
<dbReference type="STRING" id="44251.PDUR_07405"/>
<dbReference type="Pfam" id="PF00528">
    <property type="entry name" value="BPD_transp_1"/>
    <property type="match status" value="1"/>
</dbReference>
<comment type="subcellular location">
    <subcellularLocation>
        <location evidence="1 7">Cell membrane</location>
        <topology evidence="1 7">Multi-pass membrane protein</topology>
    </subcellularLocation>
</comment>
<dbReference type="InterPro" id="IPR035906">
    <property type="entry name" value="MetI-like_sf"/>
</dbReference>
<evidence type="ECO:0000313" key="10">
    <source>
        <dbReference type="Proteomes" id="UP000029409"/>
    </source>
</evidence>
<feature type="transmembrane region" description="Helical" evidence="7">
    <location>
        <begin position="262"/>
        <end position="287"/>
    </location>
</feature>
<protein>
    <submittedName>
        <fullName evidence="9">Sugar ABC transporter permease</fullName>
    </submittedName>
</protein>
<keyword evidence="2 7" id="KW-0813">Transport</keyword>
<dbReference type="PROSITE" id="PS50928">
    <property type="entry name" value="ABC_TM1"/>
    <property type="match status" value="1"/>
</dbReference>
<proteinExistence type="inferred from homology"/>
<dbReference type="CDD" id="cd06261">
    <property type="entry name" value="TM_PBP2"/>
    <property type="match status" value="1"/>
</dbReference>
<dbReference type="KEGG" id="pdu:PDUR_07405"/>
<feature type="transmembrane region" description="Helical" evidence="7">
    <location>
        <begin position="9"/>
        <end position="31"/>
    </location>
</feature>
<dbReference type="InterPro" id="IPR000515">
    <property type="entry name" value="MetI-like"/>
</dbReference>
<dbReference type="Gene3D" id="1.10.3720.10">
    <property type="entry name" value="MetI-like"/>
    <property type="match status" value="1"/>
</dbReference>
<dbReference type="PANTHER" id="PTHR30193:SF37">
    <property type="entry name" value="INNER MEMBRANE ABC TRANSPORTER PERMEASE PROTEIN YCJO"/>
    <property type="match status" value="1"/>
</dbReference>
<comment type="similarity">
    <text evidence="7">Belongs to the binding-protein-dependent transport system permease family.</text>
</comment>
<gene>
    <name evidence="9" type="ORF">PDUR_07405</name>
</gene>
<reference evidence="9 10" key="1">
    <citation type="submission" date="2014-08" db="EMBL/GenBank/DDBJ databases">
        <title>Comparative genomics of the Paenibacillus odorifer group.</title>
        <authorList>
            <person name="den Bakker H.C."/>
            <person name="Tsai Y.-C."/>
            <person name="Martin N."/>
            <person name="Korlach J."/>
            <person name="Wiedmann M."/>
        </authorList>
    </citation>
    <scope>NUCLEOTIDE SEQUENCE [LARGE SCALE GENOMIC DNA]</scope>
    <source>
        <strain evidence="9 10">DSM 1735</strain>
    </source>
</reference>
<keyword evidence="10" id="KW-1185">Reference proteome</keyword>
<evidence type="ECO:0000256" key="4">
    <source>
        <dbReference type="ARBA" id="ARBA00022692"/>
    </source>
</evidence>
<keyword evidence="5 7" id="KW-1133">Transmembrane helix</keyword>
<evidence type="ECO:0000259" key="8">
    <source>
        <dbReference type="PROSITE" id="PS50928"/>
    </source>
</evidence>
<evidence type="ECO:0000256" key="7">
    <source>
        <dbReference type="RuleBase" id="RU363032"/>
    </source>
</evidence>
<accession>A0A089HKZ8</accession>
<evidence type="ECO:0000256" key="6">
    <source>
        <dbReference type="ARBA" id="ARBA00023136"/>
    </source>
</evidence>
<sequence>MQMFLRHKWIIAAGLIPAVVIYTMFSIYPILSSVYYSFFKWDGFSPKQWHGLQNYVNLIGDGVFWQSIRNNLYFVLFSVLGEIPLGLYLAMMLSGKLFRRDGIFRTVFFMPVVISTIVVSLIWNMFYNYQFGLVNTALRAVGLDHWAQNWLGNPGLAIFVLCIVVVWQYTGLYMVIFLAALQNVPSEVLEAAELDGAVGIKRTWHIVVPIIADTIFASVVLCISGALRAFDLIYIMTNGGPSHSTEVGATYMFSQTFSSMKYGYGSAISTAIIIISFGLIIISQFILRSVKR</sequence>
<dbReference type="EMBL" id="CP009288">
    <property type="protein sequence ID" value="AIQ11782.1"/>
    <property type="molecule type" value="Genomic_DNA"/>
</dbReference>
<feature type="transmembrane region" description="Helical" evidence="7">
    <location>
        <begin position="103"/>
        <end position="126"/>
    </location>
</feature>
<keyword evidence="4 7" id="KW-0812">Transmembrane</keyword>
<feature type="domain" description="ABC transmembrane type-1" evidence="8">
    <location>
        <begin position="68"/>
        <end position="283"/>
    </location>
</feature>
<evidence type="ECO:0000256" key="3">
    <source>
        <dbReference type="ARBA" id="ARBA00022475"/>
    </source>
</evidence>
<evidence type="ECO:0000256" key="1">
    <source>
        <dbReference type="ARBA" id="ARBA00004651"/>
    </source>
</evidence>
<feature type="transmembrane region" description="Helical" evidence="7">
    <location>
        <begin position="72"/>
        <end position="91"/>
    </location>
</feature>
<dbReference type="PANTHER" id="PTHR30193">
    <property type="entry name" value="ABC TRANSPORTER PERMEASE PROTEIN"/>
    <property type="match status" value="1"/>
</dbReference>
<evidence type="ECO:0000256" key="2">
    <source>
        <dbReference type="ARBA" id="ARBA00022448"/>
    </source>
</evidence>
<feature type="transmembrane region" description="Helical" evidence="7">
    <location>
        <begin position="156"/>
        <end position="181"/>
    </location>
</feature>
<dbReference type="SUPFAM" id="SSF161098">
    <property type="entry name" value="MetI-like"/>
    <property type="match status" value="1"/>
</dbReference>
<evidence type="ECO:0000256" key="5">
    <source>
        <dbReference type="ARBA" id="ARBA00022989"/>
    </source>
</evidence>